<dbReference type="KEGG" id="tic:FH039_06610"/>
<dbReference type="RefSeq" id="WP_139680676.1">
    <property type="nucleotide sequence ID" value="NZ_CP040846.1"/>
</dbReference>
<accession>A0A4Y5SKB4</accession>
<dbReference type="OrthoDB" id="114878at2157"/>
<dbReference type="GO" id="GO:0016787">
    <property type="term" value="F:hydrolase activity"/>
    <property type="evidence" value="ECO:0007669"/>
    <property type="project" value="UniProtKB-KW"/>
</dbReference>
<feature type="binding site" evidence="3">
    <location>
        <position position="51"/>
    </location>
    <ligand>
        <name>Mg(2+)</name>
        <dbReference type="ChEBI" id="CHEBI:18420"/>
        <label>1</label>
    </ligand>
</feature>
<organism evidence="4 5">
    <name type="scientific">Thermococcus indicus</name>
    <dbReference type="NCBI Taxonomy" id="2586643"/>
    <lineage>
        <taxon>Archaea</taxon>
        <taxon>Methanobacteriati</taxon>
        <taxon>Methanobacteriota</taxon>
        <taxon>Thermococci</taxon>
        <taxon>Thermococcales</taxon>
        <taxon>Thermococcaceae</taxon>
        <taxon>Thermococcus</taxon>
    </lineage>
</organism>
<keyword evidence="5" id="KW-1185">Reference proteome</keyword>
<comment type="cofactor">
    <cofactor evidence="3">
        <name>Mg(2+)</name>
        <dbReference type="ChEBI" id="CHEBI:18420"/>
    </cofactor>
    <text evidence="3">Binds 2 magnesium ions per subunit.</text>
</comment>
<dbReference type="PANTHER" id="PTHR16222">
    <property type="entry name" value="ADP-RIBOSYLGLYCOHYDROLASE"/>
    <property type="match status" value="1"/>
</dbReference>
<evidence type="ECO:0000256" key="3">
    <source>
        <dbReference type="PIRSR" id="PIRSR605502-1"/>
    </source>
</evidence>
<comment type="similarity">
    <text evidence="1">Belongs to the ADP-ribosylglycohydrolase family.</text>
</comment>
<reference evidence="4 5" key="1">
    <citation type="submission" date="2019-06" db="EMBL/GenBank/DDBJ databases">
        <title>Thermococcus indicus sp. nov., a Fe(III)-reducing hyperthermophilic archaeon isolated from the Onnuri vent field of the Central Indian Ocean ridge.</title>
        <authorList>
            <person name="Lim J.K."/>
            <person name="Kim Y.J."/>
            <person name="Kwon K.K."/>
        </authorList>
    </citation>
    <scope>NUCLEOTIDE SEQUENCE [LARGE SCALE GENOMIC DNA]</scope>
    <source>
        <strain evidence="4 5">IOH1</strain>
    </source>
</reference>
<dbReference type="PANTHER" id="PTHR16222:SF24">
    <property type="entry name" value="ADP-RIBOSYLHYDROLASE ARH3"/>
    <property type="match status" value="1"/>
</dbReference>
<dbReference type="Proteomes" id="UP000306007">
    <property type="component" value="Chromosome"/>
</dbReference>
<feature type="binding site" evidence="3">
    <location>
        <position position="263"/>
    </location>
    <ligand>
        <name>Mg(2+)</name>
        <dbReference type="ChEBI" id="CHEBI:18420"/>
        <label>1</label>
    </ligand>
</feature>
<dbReference type="SUPFAM" id="SSF101478">
    <property type="entry name" value="ADP-ribosylglycohydrolase"/>
    <property type="match status" value="1"/>
</dbReference>
<keyword evidence="3" id="KW-0479">Metal-binding</keyword>
<feature type="binding site" evidence="3">
    <location>
        <position position="266"/>
    </location>
    <ligand>
        <name>Mg(2+)</name>
        <dbReference type="ChEBI" id="CHEBI:18420"/>
        <label>1</label>
    </ligand>
</feature>
<dbReference type="AlphaFoldDB" id="A0A4Y5SKB4"/>
<dbReference type="Pfam" id="PF03747">
    <property type="entry name" value="ADP_ribosyl_GH"/>
    <property type="match status" value="1"/>
</dbReference>
<dbReference type="GeneID" id="40474840"/>
<keyword evidence="3" id="KW-0460">Magnesium</keyword>
<evidence type="ECO:0000256" key="2">
    <source>
        <dbReference type="ARBA" id="ARBA00022801"/>
    </source>
</evidence>
<evidence type="ECO:0000256" key="1">
    <source>
        <dbReference type="ARBA" id="ARBA00010702"/>
    </source>
</evidence>
<dbReference type="InterPro" id="IPR005502">
    <property type="entry name" value="Ribosyl_crysJ1"/>
</dbReference>
<feature type="binding site" evidence="3">
    <location>
        <position position="52"/>
    </location>
    <ligand>
        <name>Mg(2+)</name>
        <dbReference type="ChEBI" id="CHEBI:18420"/>
        <label>1</label>
    </ligand>
</feature>
<feature type="binding site" evidence="3">
    <location>
        <position position="265"/>
    </location>
    <ligand>
        <name>Mg(2+)</name>
        <dbReference type="ChEBI" id="CHEBI:18420"/>
        <label>1</label>
    </ligand>
</feature>
<gene>
    <name evidence="4" type="ORF">FH039_06610</name>
</gene>
<dbReference type="InterPro" id="IPR036705">
    <property type="entry name" value="Ribosyl_crysJ1_sf"/>
</dbReference>
<keyword evidence="2 4" id="KW-0378">Hydrolase</keyword>
<evidence type="ECO:0000313" key="5">
    <source>
        <dbReference type="Proteomes" id="UP000306007"/>
    </source>
</evidence>
<dbReference type="GO" id="GO:0046872">
    <property type="term" value="F:metal ion binding"/>
    <property type="evidence" value="ECO:0007669"/>
    <property type="project" value="UniProtKB-KW"/>
</dbReference>
<proteinExistence type="inferred from homology"/>
<dbReference type="EMBL" id="CP040846">
    <property type="protein sequence ID" value="QDA31333.1"/>
    <property type="molecule type" value="Genomic_DNA"/>
</dbReference>
<protein>
    <submittedName>
        <fullName evidence="4">ADP-ribosylglycohydrolase</fullName>
    </submittedName>
</protein>
<dbReference type="Gene3D" id="1.10.4080.10">
    <property type="entry name" value="ADP-ribosylation/Crystallin J1"/>
    <property type="match status" value="1"/>
</dbReference>
<feature type="binding site" evidence="3">
    <location>
        <position position="50"/>
    </location>
    <ligand>
        <name>Mg(2+)</name>
        <dbReference type="ChEBI" id="CHEBI:18420"/>
        <label>1</label>
    </ligand>
</feature>
<name>A0A4Y5SKB4_9EURY</name>
<evidence type="ECO:0000313" key="4">
    <source>
        <dbReference type="EMBL" id="QDA31333.1"/>
    </source>
</evidence>
<sequence length="327" mass="36313">MELRSRLEGGLWGVLVGDAFGLTFQFTSRLAMELDYPRPEEIPMLDGLWSDDSSLTLATAHALTKGYSVEKIAENFLRWYYDGEFTPRGYPFDQGNTTSMAIERIASGVPPLEAGGSGEWDNGNGSLMRILPAAYYAYFKLSPLEEKLKLIHEVSMITHAHPRSLIGCGIYSLIIWNILDGMDKPGAYHEAIATAEKFYSIEPFAKELTHYDRVLSGRIHKVERSEIRGSGYVVHTLEASLWAFLRNEGFADAVKEVVSLGEDADTTGAVTGGLAGTYYGIDSIPKEWLEKIEAGEYVRKIIDEFVDSLLPGGQRRTRHGIPAHEAL</sequence>
<dbReference type="InterPro" id="IPR050792">
    <property type="entry name" value="ADP-ribosylglycohydrolase"/>
</dbReference>